<dbReference type="SUPFAM" id="SSF103473">
    <property type="entry name" value="MFS general substrate transporter"/>
    <property type="match status" value="1"/>
</dbReference>
<keyword evidence="3 5" id="KW-1133">Transmembrane helix</keyword>
<keyword evidence="4 5" id="KW-0472">Membrane</keyword>
<feature type="transmembrane region" description="Helical" evidence="5">
    <location>
        <begin position="332"/>
        <end position="351"/>
    </location>
</feature>
<dbReference type="AlphaFoldDB" id="A0A1Y1M9T2"/>
<feature type="transmembrane region" description="Helical" evidence="5">
    <location>
        <begin position="388"/>
        <end position="410"/>
    </location>
</feature>
<comment type="subcellular location">
    <subcellularLocation>
        <location evidence="1">Membrane</location>
        <topology evidence="1">Multi-pass membrane protein</topology>
    </subcellularLocation>
</comment>
<name>A0A1Y1M9T2_PHOPY</name>
<feature type="transmembrane region" description="Helical" evidence="5">
    <location>
        <begin position="135"/>
        <end position="158"/>
    </location>
</feature>
<feature type="transmembrane region" description="Helical" evidence="5">
    <location>
        <begin position="178"/>
        <end position="196"/>
    </location>
</feature>
<accession>A0A1Y1M9T2</accession>
<keyword evidence="2 5" id="KW-0812">Transmembrane</keyword>
<dbReference type="InterPro" id="IPR011701">
    <property type="entry name" value="MFS"/>
</dbReference>
<feature type="transmembrane region" description="Helical" evidence="5">
    <location>
        <begin position="104"/>
        <end position="123"/>
    </location>
</feature>
<dbReference type="PANTHER" id="PTHR23507">
    <property type="entry name" value="ZGC:174356"/>
    <property type="match status" value="1"/>
</dbReference>
<dbReference type="Gene3D" id="1.20.1250.20">
    <property type="entry name" value="MFS general substrate transporter like domains"/>
    <property type="match status" value="2"/>
</dbReference>
<sequence length="507" mass="56364">MEVHKLDAGINLETESGCGNEESKGFLGKVRNFFCNITVEPVFAMYIFPSAMAGIAVQNLTIDKACRINVGLNSTICDGISLRNTSMYNDTHEVIVQQFVAGMYAWKNVIQSVIPSVLLLFLGSWSDRRQRRKPCIILPIVGEALSSLGSLICTYFFFELSAEYSALAEVLPSSLTGGWFAMHMAVFSYVSGISTVETRTVRIGTVSSFSYVTSTIGIALSGVVFLAVGYYGVFLISLALEMAGILYAFVRLKEVPQGEVTTAKSNFLKDFFDWRHVAETFTVVFRKGKRNRAKRMSVIMILVMVTNGPYYGEYDILYLFTRYKFHWNEFEFSVFCTYNAVVITAVTIFSLSIFSKCLKLDDSLIGIISGSSKALSSLVYAFAPNTTIFYLGTIMESFSGTSYIAVKSLISKLVEPEELGKVYSLFGVCEALMPLVYGPTYTMLYKATINTLPGAFFLAGGLISLPSTLMFWWLYTEHKKDANQVKEMVPLREKCPNTEDNITISPA</sequence>
<feature type="transmembrane region" description="Helical" evidence="5">
    <location>
        <begin position="422"/>
        <end position="442"/>
    </location>
</feature>
<reference evidence="6" key="1">
    <citation type="journal article" date="2016" name="Sci. Rep.">
        <title>Molecular characterization of firefly nuptial gifts: a multi-omics approach sheds light on postcopulatory sexual selection.</title>
        <authorList>
            <person name="Al-Wathiqui N."/>
            <person name="Fallon T.R."/>
            <person name="South A."/>
            <person name="Weng J.K."/>
            <person name="Lewis S.M."/>
        </authorList>
    </citation>
    <scope>NUCLEOTIDE SEQUENCE</scope>
</reference>
<evidence type="ECO:0000256" key="1">
    <source>
        <dbReference type="ARBA" id="ARBA00004141"/>
    </source>
</evidence>
<evidence type="ECO:0000256" key="5">
    <source>
        <dbReference type="SAM" id="Phobius"/>
    </source>
</evidence>
<dbReference type="EMBL" id="GEZM01038156">
    <property type="protein sequence ID" value="JAV81758.1"/>
    <property type="molecule type" value="Transcribed_RNA"/>
</dbReference>
<proteinExistence type="predicted"/>
<feature type="transmembrane region" description="Helical" evidence="5">
    <location>
        <begin position="454"/>
        <end position="475"/>
    </location>
</feature>
<organism evidence="6">
    <name type="scientific">Photinus pyralis</name>
    <name type="common">Common eastern firefly</name>
    <name type="synonym">Lampyris pyralis</name>
    <dbReference type="NCBI Taxonomy" id="7054"/>
    <lineage>
        <taxon>Eukaryota</taxon>
        <taxon>Metazoa</taxon>
        <taxon>Ecdysozoa</taxon>
        <taxon>Arthropoda</taxon>
        <taxon>Hexapoda</taxon>
        <taxon>Insecta</taxon>
        <taxon>Pterygota</taxon>
        <taxon>Neoptera</taxon>
        <taxon>Endopterygota</taxon>
        <taxon>Coleoptera</taxon>
        <taxon>Polyphaga</taxon>
        <taxon>Elateriformia</taxon>
        <taxon>Elateroidea</taxon>
        <taxon>Lampyridae</taxon>
        <taxon>Lampyrinae</taxon>
        <taxon>Photinus</taxon>
    </lineage>
</organism>
<evidence type="ECO:0008006" key="7">
    <source>
        <dbReference type="Google" id="ProtNLM"/>
    </source>
</evidence>
<dbReference type="PANTHER" id="PTHR23507:SF1">
    <property type="entry name" value="FI18259P1-RELATED"/>
    <property type="match status" value="1"/>
</dbReference>
<dbReference type="GO" id="GO:0016020">
    <property type="term" value="C:membrane"/>
    <property type="evidence" value="ECO:0007669"/>
    <property type="project" value="UniProtKB-SubCell"/>
</dbReference>
<dbReference type="GO" id="GO:0022857">
    <property type="term" value="F:transmembrane transporter activity"/>
    <property type="evidence" value="ECO:0007669"/>
    <property type="project" value="InterPro"/>
</dbReference>
<protein>
    <recommendedName>
        <fullName evidence="7">Major facilitator superfamily (MFS) profile domain-containing protein</fullName>
    </recommendedName>
</protein>
<evidence type="ECO:0000313" key="6">
    <source>
        <dbReference type="EMBL" id="JAV81758.1"/>
    </source>
</evidence>
<evidence type="ECO:0000256" key="2">
    <source>
        <dbReference type="ARBA" id="ARBA00022692"/>
    </source>
</evidence>
<feature type="transmembrane region" description="Helical" evidence="5">
    <location>
        <begin position="296"/>
        <end position="312"/>
    </location>
</feature>
<dbReference type="InterPro" id="IPR036259">
    <property type="entry name" value="MFS_trans_sf"/>
</dbReference>
<feature type="transmembrane region" description="Helical" evidence="5">
    <location>
        <begin position="208"/>
        <end position="227"/>
    </location>
</feature>
<evidence type="ECO:0000256" key="4">
    <source>
        <dbReference type="ARBA" id="ARBA00023136"/>
    </source>
</evidence>
<evidence type="ECO:0000256" key="3">
    <source>
        <dbReference type="ARBA" id="ARBA00022989"/>
    </source>
</evidence>
<dbReference type="Pfam" id="PF07690">
    <property type="entry name" value="MFS_1"/>
    <property type="match status" value="1"/>
</dbReference>